<dbReference type="SMART" id="SM00822">
    <property type="entry name" value="PKS_KR"/>
    <property type="match status" value="1"/>
</dbReference>
<evidence type="ECO:0000256" key="10">
    <source>
        <dbReference type="RuleBase" id="RU000363"/>
    </source>
</evidence>
<protein>
    <recommendedName>
        <fullName evidence="9">3-dehydrosphinganine reductase</fullName>
        <ecNumber evidence="9">1.1.1.102</ecNumber>
    </recommendedName>
</protein>
<keyword evidence="7" id="KW-0560">Oxidoreductase</keyword>
<feature type="transmembrane region" description="Helical" evidence="11">
    <location>
        <begin position="33"/>
        <end position="53"/>
    </location>
</feature>
<evidence type="ECO:0000256" key="4">
    <source>
        <dbReference type="ARBA" id="ARBA00022824"/>
    </source>
</evidence>
<evidence type="ECO:0000256" key="1">
    <source>
        <dbReference type="ARBA" id="ARBA00004240"/>
    </source>
</evidence>
<evidence type="ECO:0000313" key="14">
    <source>
        <dbReference type="RefSeq" id="XP_065663691.1"/>
    </source>
</evidence>
<dbReference type="Pfam" id="PF00106">
    <property type="entry name" value="adh_short"/>
    <property type="match status" value="1"/>
</dbReference>
<dbReference type="CDD" id="cd08939">
    <property type="entry name" value="KDSR-like_SDR_c"/>
    <property type="match status" value="1"/>
</dbReference>
<dbReference type="RefSeq" id="XP_065663691.1">
    <property type="nucleotide sequence ID" value="XM_065807619.1"/>
</dbReference>
<evidence type="ECO:0000256" key="2">
    <source>
        <dbReference type="ARBA" id="ARBA00004760"/>
    </source>
</evidence>
<organism evidence="13 14">
    <name type="scientific">Hydra vulgaris</name>
    <name type="common">Hydra</name>
    <name type="synonym">Hydra attenuata</name>
    <dbReference type="NCBI Taxonomy" id="6087"/>
    <lineage>
        <taxon>Eukaryota</taxon>
        <taxon>Metazoa</taxon>
        <taxon>Cnidaria</taxon>
        <taxon>Hydrozoa</taxon>
        <taxon>Hydroidolina</taxon>
        <taxon>Anthoathecata</taxon>
        <taxon>Aplanulata</taxon>
        <taxon>Hydridae</taxon>
        <taxon>Hydra</taxon>
    </lineage>
</organism>
<dbReference type="Gene3D" id="3.40.50.720">
    <property type="entry name" value="NAD(P)-binding Rossmann-like Domain"/>
    <property type="match status" value="1"/>
</dbReference>
<evidence type="ECO:0000256" key="9">
    <source>
        <dbReference type="ARBA" id="ARBA00026112"/>
    </source>
</evidence>
<sequence>MVQLTSNWLIVHAFIIAMVFGLLLWFQLQVLHFALLFSLTVLLDLIYLSSVIINNIRPTQQCLRINGKKVLVTGANSGIGFEIAKKLVLSGAEYVVLVARNQHRLNECKNILESIKVDVNQKILCLSLDLADDPVLVIQKVTDICSLMNGIDVLINCAGYSIPGEFENLKIEAFYTMNNTNYIGSVVVTQAVVPFMKKQQFGQIIFFSSVAGQIGVYGFSAYSPSKYALRGLAEVLYSELKPFGIGVSLVFPPDTDTPGFQNENKSKPKLTQEISGNVQAWSSEDVSKVVMHGIEKRKFMIGCGSDGFFLNALTCGAAPPSSTLEFWMQCILMPFLRVYILFVQNSFFNLISNEIDDKKKVL</sequence>
<keyword evidence="11" id="KW-0472">Membrane</keyword>
<keyword evidence="4" id="KW-0256">Endoplasmic reticulum</keyword>
<evidence type="ECO:0000256" key="6">
    <source>
        <dbReference type="ARBA" id="ARBA00022919"/>
    </source>
</evidence>
<evidence type="ECO:0000256" key="3">
    <source>
        <dbReference type="ARBA" id="ARBA00004991"/>
    </source>
</evidence>
<dbReference type="InterPro" id="IPR002347">
    <property type="entry name" value="SDR_fam"/>
</dbReference>
<feature type="transmembrane region" description="Helical" evidence="11">
    <location>
        <begin position="6"/>
        <end position="26"/>
    </location>
</feature>
<proteinExistence type="inferred from homology"/>
<keyword evidence="11" id="KW-0812">Transmembrane</keyword>
<keyword evidence="13" id="KW-1185">Reference proteome</keyword>
<dbReference type="Proteomes" id="UP001652625">
    <property type="component" value="Chromosome 10"/>
</dbReference>
<evidence type="ECO:0000256" key="8">
    <source>
        <dbReference type="ARBA" id="ARBA00023098"/>
    </source>
</evidence>
<dbReference type="InterPro" id="IPR045022">
    <property type="entry name" value="KDSR-like"/>
</dbReference>
<gene>
    <name evidence="14" type="primary">LOC100201146</name>
</gene>
<dbReference type="InterPro" id="IPR057326">
    <property type="entry name" value="KR_dom"/>
</dbReference>
<keyword evidence="6" id="KW-0746">Sphingolipid metabolism</keyword>
<dbReference type="GeneID" id="100201146"/>
<comment type="similarity">
    <text evidence="10">Belongs to the short-chain dehydrogenases/reductases (SDR) family.</text>
</comment>
<evidence type="ECO:0000256" key="11">
    <source>
        <dbReference type="SAM" id="Phobius"/>
    </source>
</evidence>
<feature type="domain" description="Ketoreductase" evidence="12">
    <location>
        <begin position="68"/>
        <end position="284"/>
    </location>
</feature>
<dbReference type="PANTHER" id="PTHR43550:SF3">
    <property type="entry name" value="3-KETODIHYDROSPHINGOSINE REDUCTASE"/>
    <property type="match status" value="1"/>
</dbReference>
<dbReference type="PRINTS" id="PR00081">
    <property type="entry name" value="GDHRDH"/>
</dbReference>
<comment type="pathway">
    <text evidence="3">Sphingolipid metabolism.</text>
</comment>
<dbReference type="InterPro" id="IPR036291">
    <property type="entry name" value="NAD(P)-bd_dom_sf"/>
</dbReference>
<keyword evidence="5" id="KW-0521">NADP</keyword>
<keyword evidence="8" id="KW-0443">Lipid metabolism</keyword>
<dbReference type="SUPFAM" id="SSF51735">
    <property type="entry name" value="NAD(P)-binding Rossmann-fold domains"/>
    <property type="match status" value="1"/>
</dbReference>
<evidence type="ECO:0000256" key="7">
    <source>
        <dbReference type="ARBA" id="ARBA00023002"/>
    </source>
</evidence>
<dbReference type="PRINTS" id="PR00080">
    <property type="entry name" value="SDRFAMILY"/>
</dbReference>
<evidence type="ECO:0000313" key="13">
    <source>
        <dbReference type="Proteomes" id="UP001652625"/>
    </source>
</evidence>
<evidence type="ECO:0000259" key="12">
    <source>
        <dbReference type="SMART" id="SM00822"/>
    </source>
</evidence>
<keyword evidence="11" id="KW-1133">Transmembrane helix</keyword>
<reference evidence="14" key="1">
    <citation type="submission" date="2025-08" db="UniProtKB">
        <authorList>
            <consortium name="RefSeq"/>
        </authorList>
    </citation>
    <scope>IDENTIFICATION</scope>
</reference>
<dbReference type="EC" id="1.1.1.102" evidence="9"/>
<evidence type="ECO:0000256" key="5">
    <source>
        <dbReference type="ARBA" id="ARBA00022857"/>
    </source>
</evidence>
<accession>A0ABM4CPC9</accession>
<comment type="subcellular location">
    <subcellularLocation>
        <location evidence="1">Endoplasmic reticulum</location>
    </subcellularLocation>
</comment>
<comment type="pathway">
    <text evidence="2">Lipid metabolism; sphingolipid metabolism.</text>
</comment>
<name>A0ABM4CPC9_HYDVU</name>
<dbReference type="PANTHER" id="PTHR43550">
    <property type="entry name" value="3-KETODIHYDROSPHINGOSINE REDUCTASE"/>
    <property type="match status" value="1"/>
</dbReference>